<name>V9FWV5_PHYNI</name>
<dbReference type="HOGENOM" id="CLU_146357_0_0_1"/>
<evidence type="ECO:0000313" key="2">
    <source>
        <dbReference type="Proteomes" id="UP000018721"/>
    </source>
</evidence>
<dbReference type="Proteomes" id="UP000018721">
    <property type="component" value="Unassembled WGS sequence"/>
</dbReference>
<proteinExistence type="predicted"/>
<comment type="caution">
    <text evidence="1">The sequence shown here is derived from an EMBL/GenBank/DDBJ whole genome shotgun (WGS) entry which is preliminary data.</text>
</comment>
<evidence type="ECO:0000313" key="1">
    <source>
        <dbReference type="EMBL" id="ETI55263.1"/>
    </source>
</evidence>
<keyword evidence="2" id="KW-1185">Reference proteome</keyword>
<accession>V9FWV5</accession>
<dbReference type="AlphaFoldDB" id="V9FWV5"/>
<gene>
    <name evidence="1" type="ORF">F443_02049</name>
</gene>
<dbReference type="EMBL" id="ANIZ01000338">
    <property type="protein sequence ID" value="ETI55263.1"/>
    <property type="molecule type" value="Genomic_DNA"/>
</dbReference>
<organism evidence="1 2">
    <name type="scientific">Phytophthora nicotianae P1569</name>
    <dbReference type="NCBI Taxonomy" id="1317065"/>
    <lineage>
        <taxon>Eukaryota</taxon>
        <taxon>Sar</taxon>
        <taxon>Stramenopiles</taxon>
        <taxon>Oomycota</taxon>
        <taxon>Peronosporomycetes</taxon>
        <taxon>Peronosporales</taxon>
        <taxon>Peronosporaceae</taxon>
        <taxon>Phytophthora</taxon>
    </lineage>
</organism>
<sequence length="150" mass="16903">MVATVKTTSRQTLKYLEAGFERSWKSTYTEREEVERGAVSSLSFLTKREDFETSEELGTTWSAVVSDWRWCARRDSTWYGVRAEVRGRHSEGRGGEWQGDERASYWALDGVERLHYRTEEAEPTATVGAAHCVGKGGGSVSERSLVIESV</sequence>
<reference evidence="1 2" key="1">
    <citation type="submission" date="2013-11" db="EMBL/GenBank/DDBJ databases">
        <title>The Genome Sequence of Phytophthora parasitica P1569.</title>
        <authorList>
            <consortium name="The Broad Institute Genomics Platform"/>
            <person name="Russ C."/>
            <person name="Tyler B."/>
            <person name="Panabieres F."/>
            <person name="Shan W."/>
            <person name="Tripathy S."/>
            <person name="Grunwald N."/>
            <person name="Machado M."/>
            <person name="Johnson C.S."/>
            <person name="Arredondo F."/>
            <person name="Hong C."/>
            <person name="Coffey M."/>
            <person name="Young S.K."/>
            <person name="Zeng Q."/>
            <person name="Gargeya S."/>
            <person name="Fitzgerald M."/>
            <person name="Abouelleil A."/>
            <person name="Alvarado L."/>
            <person name="Chapman S.B."/>
            <person name="Gainer-Dewar J."/>
            <person name="Goldberg J."/>
            <person name="Griggs A."/>
            <person name="Gujja S."/>
            <person name="Hansen M."/>
            <person name="Howarth C."/>
            <person name="Imamovic A."/>
            <person name="Ireland A."/>
            <person name="Larimer J."/>
            <person name="McCowan C."/>
            <person name="Murphy C."/>
            <person name="Pearson M."/>
            <person name="Poon T.W."/>
            <person name="Priest M."/>
            <person name="Roberts A."/>
            <person name="Saif S."/>
            <person name="Shea T."/>
            <person name="Sykes S."/>
            <person name="Wortman J."/>
            <person name="Nusbaum C."/>
            <person name="Birren B."/>
        </authorList>
    </citation>
    <scope>NUCLEOTIDE SEQUENCE [LARGE SCALE GENOMIC DNA]</scope>
    <source>
        <strain evidence="1 2">P1569</strain>
    </source>
</reference>
<protein>
    <submittedName>
        <fullName evidence="1">Uncharacterized protein</fullName>
    </submittedName>
</protein>